<name>A0A8S1HI52_9PELO</name>
<feature type="domain" description="Methyltransferase" evidence="3">
    <location>
        <begin position="95"/>
        <end position="277"/>
    </location>
</feature>
<evidence type="ECO:0000259" key="2">
    <source>
        <dbReference type="Pfam" id="PF05050"/>
    </source>
</evidence>
<dbReference type="Pfam" id="PF13383">
    <property type="entry name" value="Methyltransf_22"/>
    <property type="match status" value="1"/>
</dbReference>
<dbReference type="InterPro" id="IPR006342">
    <property type="entry name" value="FkbM_mtfrase"/>
</dbReference>
<accession>A0A8S1HI52</accession>
<protein>
    <recommendedName>
        <fullName evidence="6">Methyltransferase FkbM domain-containing protein</fullName>
    </recommendedName>
</protein>
<dbReference type="PANTHER" id="PTHR32026:SF27">
    <property type="entry name" value="METHYLTRANSFERASE FKBM DOMAIN-CONTAINING PROTEIN-RELATED"/>
    <property type="match status" value="1"/>
</dbReference>
<dbReference type="InterPro" id="IPR025714">
    <property type="entry name" value="Methyltranfer_dom"/>
</dbReference>
<sequence length="390" mass="44698">MKRLISSQRLDCEGHMAVISSSSKNVYFLLFAILAVNIFIWLNLKQQEQGLQSFIQKQGILKDDQPPPKLPEANLDMTILKKRAAEVMQKLRNPPSNNKEFYDIFIPEVLCPKIIRVGECGDGGKFVCNPPAIPKDCVIVSLGLNNQIMFDVDIQKRSQNKCRILGADLSEQNAKTKETYQKMRGTLFVGAIGRTLSVSEIMRKSSASEAELLKMDIEHAEHHALEPFLKEYKVCQIFLEIHGAPALHMSLLKKISKQGYRIFSVEPNIYCPLCCEYKKYSKIGPFFPFAVAAQSGLSEADVLIGKSYKKKTVVHIDIIYFFKNIIQQEFFDNVWIDVESAEYDILPFFYRGGKFDLNKITICQFNIEMKHIRMFFVNFADERCVKKYIS</sequence>
<evidence type="ECO:0000313" key="5">
    <source>
        <dbReference type="Proteomes" id="UP000835052"/>
    </source>
</evidence>
<comment type="caution">
    <text evidence="4">The sequence shown here is derived from an EMBL/GenBank/DDBJ whole genome shotgun (WGS) entry which is preliminary data.</text>
</comment>
<dbReference type="OrthoDB" id="5815019at2759"/>
<dbReference type="InterPro" id="IPR026913">
    <property type="entry name" value="METTL24"/>
</dbReference>
<dbReference type="AlphaFoldDB" id="A0A8S1HI52"/>
<feature type="transmembrane region" description="Helical" evidence="1">
    <location>
        <begin position="26"/>
        <end position="44"/>
    </location>
</feature>
<gene>
    <name evidence="4" type="ORF">CAUJ_LOCUS10000</name>
</gene>
<dbReference type="Pfam" id="PF05050">
    <property type="entry name" value="Methyltransf_21"/>
    <property type="match status" value="1"/>
</dbReference>
<keyword evidence="1" id="KW-0472">Membrane</keyword>
<dbReference type="EMBL" id="CAJGYM010000041">
    <property type="protein sequence ID" value="CAD6194081.1"/>
    <property type="molecule type" value="Genomic_DNA"/>
</dbReference>
<dbReference type="PANTHER" id="PTHR32026">
    <property type="entry name" value="METHYLTRANSFERASE-LIKE PROTEIN 24"/>
    <property type="match status" value="1"/>
</dbReference>
<keyword evidence="1" id="KW-0812">Transmembrane</keyword>
<dbReference type="Proteomes" id="UP000835052">
    <property type="component" value="Unassembled WGS sequence"/>
</dbReference>
<reference evidence="4" key="1">
    <citation type="submission" date="2020-10" db="EMBL/GenBank/DDBJ databases">
        <authorList>
            <person name="Kikuchi T."/>
        </authorList>
    </citation>
    <scope>NUCLEOTIDE SEQUENCE</scope>
    <source>
        <strain evidence="4">NKZ352</strain>
    </source>
</reference>
<evidence type="ECO:0000256" key="1">
    <source>
        <dbReference type="SAM" id="Phobius"/>
    </source>
</evidence>
<proteinExistence type="predicted"/>
<evidence type="ECO:0008006" key="6">
    <source>
        <dbReference type="Google" id="ProtNLM"/>
    </source>
</evidence>
<keyword evidence="1" id="KW-1133">Transmembrane helix</keyword>
<organism evidence="4 5">
    <name type="scientific">Caenorhabditis auriculariae</name>
    <dbReference type="NCBI Taxonomy" id="2777116"/>
    <lineage>
        <taxon>Eukaryota</taxon>
        <taxon>Metazoa</taxon>
        <taxon>Ecdysozoa</taxon>
        <taxon>Nematoda</taxon>
        <taxon>Chromadorea</taxon>
        <taxon>Rhabditida</taxon>
        <taxon>Rhabditina</taxon>
        <taxon>Rhabditomorpha</taxon>
        <taxon>Rhabditoidea</taxon>
        <taxon>Rhabditidae</taxon>
        <taxon>Peloderinae</taxon>
        <taxon>Caenorhabditis</taxon>
    </lineage>
</organism>
<feature type="domain" description="Methyltransferase FkbM" evidence="2">
    <location>
        <begin position="282"/>
        <end position="376"/>
    </location>
</feature>
<keyword evidence="5" id="KW-1185">Reference proteome</keyword>
<evidence type="ECO:0000259" key="3">
    <source>
        <dbReference type="Pfam" id="PF13383"/>
    </source>
</evidence>
<evidence type="ECO:0000313" key="4">
    <source>
        <dbReference type="EMBL" id="CAD6194081.1"/>
    </source>
</evidence>